<dbReference type="Proteomes" id="UP001159363">
    <property type="component" value="Chromosome X"/>
</dbReference>
<organism evidence="2 3">
    <name type="scientific">Dryococelus australis</name>
    <dbReference type="NCBI Taxonomy" id="614101"/>
    <lineage>
        <taxon>Eukaryota</taxon>
        <taxon>Metazoa</taxon>
        <taxon>Ecdysozoa</taxon>
        <taxon>Arthropoda</taxon>
        <taxon>Hexapoda</taxon>
        <taxon>Insecta</taxon>
        <taxon>Pterygota</taxon>
        <taxon>Neoptera</taxon>
        <taxon>Polyneoptera</taxon>
        <taxon>Phasmatodea</taxon>
        <taxon>Verophasmatodea</taxon>
        <taxon>Anareolatae</taxon>
        <taxon>Phasmatidae</taxon>
        <taxon>Eurycanthinae</taxon>
        <taxon>Dryococelus</taxon>
    </lineage>
</organism>
<accession>A0ABQ9HLZ0</accession>
<dbReference type="EMBL" id="JARBHB010000004">
    <property type="protein sequence ID" value="KAJ8884918.1"/>
    <property type="molecule type" value="Genomic_DNA"/>
</dbReference>
<dbReference type="InterPro" id="IPR050187">
    <property type="entry name" value="Lipid_Phosphate_FormReg"/>
</dbReference>
<dbReference type="InterPro" id="IPR016064">
    <property type="entry name" value="NAD/diacylglycerol_kinase_sf"/>
</dbReference>
<dbReference type="PROSITE" id="PS50146">
    <property type="entry name" value="DAGK"/>
    <property type="match status" value="1"/>
</dbReference>
<dbReference type="InterPro" id="IPR017438">
    <property type="entry name" value="ATP-NAD_kinase_N"/>
</dbReference>
<keyword evidence="3" id="KW-1185">Reference proteome</keyword>
<protein>
    <recommendedName>
        <fullName evidence="1">DAGKc domain-containing protein</fullName>
    </recommendedName>
</protein>
<name>A0ABQ9HLZ0_9NEOP</name>
<reference evidence="2 3" key="1">
    <citation type="submission" date="2023-02" db="EMBL/GenBank/DDBJ databases">
        <title>LHISI_Scaffold_Assembly.</title>
        <authorList>
            <person name="Stuart O.P."/>
            <person name="Cleave R."/>
            <person name="Magrath M.J.L."/>
            <person name="Mikheyev A.S."/>
        </authorList>
    </citation>
    <scope>NUCLEOTIDE SEQUENCE [LARGE SCALE GENOMIC DNA]</scope>
    <source>
        <strain evidence="2">Daus_M_001</strain>
        <tissue evidence="2">Leg muscle</tissue>
    </source>
</reference>
<feature type="domain" description="DAGKc" evidence="1">
    <location>
        <begin position="1"/>
        <end position="134"/>
    </location>
</feature>
<comment type="caution">
    <text evidence="2">The sequence shown here is derived from an EMBL/GenBank/DDBJ whole genome shotgun (WGS) entry which is preliminary data.</text>
</comment>
<dbReference type="Gene3D" id="3.40.50.10330">
    <property type="entry name" value="Probable inorganic polyphosphate/atp-NAD kinase, domain 1"/>
    <property type="match status" value="1"/>
</dbReference>
<dbReference type="SUPFAM" id="SSF111331">
    <property type="entry name" value="NAD kinase/diacylglycerol kinase-like"/>
    <property type="match status" value="1"/>
</dbReference>
<dbReference type="InterPro" id="IPR001206">
    <property type="entry name" value="Diacylglycerol_kinase_cat_dom"/>
</dbReference>
<evidence type="ECO:0000259" key="1">
    <source>
        <dbReference type="PROSITE" id="PS50146"/>
    </source>
</evidence>
<sequence length="134" mass="14406">MKIYEKQVKPLFLLVGIKSNVILTQGPKHAQDTLLHCSLENIDAVVCVGGDGTFAEVFNGLVLRTAKDMGIDYNDPDAKMPSPYIPVGVIPGGSTDTMAYCFHGTTDVQTAVINIIFAPLGFAATDAISFTLQW</sequence>
<evidence type="ECO:0000313" key="3">
    <source>
        <dbReference type="Proteomes" id="UP001159363"/>
    </source>
</evidence>
<dbReference type="PANTHER" id="PTHR12358:SF111">
    <property type="entry name" value="CERAMIDE KINASE, ISOFORM A"/>
    <property type="match status" value="1"/>
</dbReference>
<gene>
    <name evidence="2" type="ORF">PR048_011114</name>
</gene>
<evidence type="ECO:0000313" key="2">
    <source>
        <dbReference type="EMBL" id="KAJ8884918.1"/>
    </source>
</evidence>
<dbReference type="PANTHER" id="PTHR12358">
    <property type="entry name" value="SPHINGOSINE KINASE"/>
    <property type="match status" value="1"/>
</dbReference>
<dbReference type="Pfam" id="PF00781">
    <property type="entry name" value="DAGK_cat"/>
    <property type="match status" value="1"/>
</dbReference>
<proteinExistence type="predicted"/>